<gene>
    <name evidence="1" type="ORF">SY212_03250</name>
</gene>
<dbReference type="Proteomes" id="UP000494265">
    <property type="component" value="Unassembled WGS sequence"/>
</dbReference>
<dbReference type="AlphaFoldDB" id="A0A6F9XJB7"/>
<sequence length="80" mass="9377">MTNDERWEKYHDLHRFYEQLENLYSTLDDMKGVLRNGDAGDAMSLLRQNRCIMFLETAQDGLDKALKEIETDVEESGYSL</sequence>
<evidence type="ECO:0000313" key="1">
    <source>
        <dbReference type="EMBL" id="GET05295.1"/>
    </source>
</evidence>
<dbReference type="EMBL" id="BLAM01000054">
    <property type="protein sequence ID" value="GET05295.1"/>
    <property type="molecule type" value="Genomic_DNA"/>
</dbReference>
<organism evidence="1">
    <name type="scientific">Ligilactobacillus agilis</name>
    <dbReference type="NCBI Taxonomy" id="1601"/>
    <lineage>
        <taxon>Bacteria</taxon>
        <taxon>Bacillati</taxon>
        <taxon>Bacillota</taxon>
        <taxon>Bacilli</taxon>
        <taxon>Lactobacillales</taxon>
        <taxon>Lactobacillaceae</taxon>
        <taxon>Ligilactobacillus</taxon>
    </lineage>
</organism>
<protein>
    <submittedName>
        <fullName evidence="1">Uncharacterized protein</fullName>
    </submittedName>
</protein>
<comment type="caution">
    <text evidence="1">The sequence shown here is derived from an EMBL/GenBank/DDBJ whole genome shotgun (WGS) entry which is preliminary data.</text>
</comment>
<name>A0A6F9XJB7_9LACO</name>
<dbReference type="RefSeq" id="WP_172584149.1">
    <property type="nucleotide sequence ID" value="NZ_BLAM01000054.1"/>
</dbReference>
<reference evidence="1" key="1">
    <citation type="submission" date="2019-10" db="EMBL/GenBank/DDBJ databases">
        <title>Lactobacillus agilis SY212 Whole Genome Sequencing Project.</title>
        <authorList>
            <person name="Suzuki S."/>
            <person name="Endo A."/>
            <person name="Maeno S."/>
            <person name="Shiwa Y."/>
            <person name="Matsutani M."/>
            <person name="Kajikawa A."/>
        </authorList>
    </citation>
    <scope>NUCLEOTIDE SEQUENCE</scope>
    <source>
        <strain evidence="1">SY212</strain>
    </source>
</reference>
<proteinExistence type="predicted"/>
<accession>A0A6F9XJB7</accession>